<dbReference type="SUPFAM" id="SSF88659">
    <property type="entry name" value="Sigma3 and sigma4 domains of RNA polymerase sigma factors"/>
    <property type="match status" value="1"/>
</dbReference>
<dbReference type="PANTHER" id="PTHR30173:SF43">
    <property type="entry name" value="ECF RNA POLYMERASE SIGMA FACTOR SIGI-RELATED"/>
    <property type="match status" value="1"/>
</dbReference>
<comment type="similarity">
    <text evidence="1">Belongs to the sigma-70 factor family. ECF subfamily.</text>
</comment>
<evidence type="ECO:0000259" key="7">
    <source>
        <dbReference type="Pfam" id="PF08281"/>
    </source>
</evidence>
<dbReference type="InterPro" id="IPR013249">
    <property type="entry name" value="RNA_pol_sigma70_r4_t2"/>
</dbReference>
<dbReference type="Pfam" id="PF04542">
    <property type="entry name" value="Sigma70_r2"/>
    <property type="match status" value="1"/>
</dbReference>
<reference evidence="9" key="2">
    <citation type="submission" date="2020-09" db="EMBL/GenBank/DDBJ databases">
        <authorList>
            <person name="Sun Q."/>
            <person name="Zhou Y."/>
        </authorList>
    </citation>
    <scope>NUCLEOTIDE SEQUENCE</scope>
    <source>
        <strain evidence="9">CGMCC 4.7312</strain>
    </source>
</reference>
<keyword evidence="5" id="KW-0804">Transcription</keyword>
<evidence type="ECO:0000259" key="8">
    <source>
        <dbReference type="Pfam" id="PF12680"/>
    </source>
</evidence>
<dbReference type="InterPro" id="IPR032710">
    <property type="entry name" value="NTF2-like_dom_sf"/>
</dbReference>
<dbReference type="AlphaFoldDB" id="A0A917X3X5"/>
<dbReference type="InterPro" id="IPR052704">
    <property type="entry name" value="ECF_Sigma-70_Domain"/>
</dbReference>
<keyword evidence="10" id="KW-1185">Reference proteome</keyword>
<dbReference type="NCBIfam" id="NF007214">
    <property type="entry name" value="PRK09636.1"/>
    <property type="match status" value="1"/>
</dbReference>
<evidence type="ECO:0000256" key="4">
    <source>
        <dbReference type="ARBA" id="ARBA00023082"/>
    </source>
</evidence>
<evidence type="ECO:0000313" key="10">
    <source>
        <dbReference type="Proteomes" id="UP000608890"/>
    </source>
</evidence>
<feature type="domain" description="RNA polymerase sigma-70 region 2" evidence="6">
    <location>
        <begin position="7"/>
        <end position="70"/>
    </location>
</feature>
<reference evidence="9" key="1">
    <citation type="journal article" date="2014" name="Int. J. Syst. Evol. Microbiol.">
        <title>Complete genome sequence of Corynebacterium casei LMG S-19264T (=DSM 44701T), isolated from a smear-ripened cheese.</title>
        <authorList>
            <consortium name="US DOE Joint Genome Institute (JGI-PGF)"/>
            <person name="Walter F."/>
            <person name="Albersmeier A."/>
            <person name="Kalinowski J."/>
            <person name="Ruckert C."/>
        </authorList>
    </citation>
    <scope>NUCLEOTIDE SEQUENCE</scope>
    <source>
        <strain evidence="9">CGMCC 4.7312</strain>
    </source>
</reference>
<sequence length="313" mass="33268">MDSTAGFEPHRTHLMGVAYRMLGGWADAEDAVQEAWLRYSAADPGGIDDTRAWLTTVTARICLDLLRSARVRREAYVGPWLPEPVVSRLPGPGGPAGFAPDPVDAATRTDEISYALLVVMERLTPEQRVAFVLHDIFAFPFDEIAAVLGSTDAATRQLASRARRALAAHDVPHRPADRAEQRRVVAAFVAAAEAGDLDGLLAVLAPGAVAIGDGGGVAPAGRRPIVGALPVARFFIGLLRRASRQATTVLAEPVLVNGDLGLLIEMRSAEGESLHLTMAFAVADGRITGIFDQLNPAKLARVPALTAERALPR</sequence>
<comment type="caution">
    <text evidence="9">The sequence shown here is derived from an EMBL/GenBank/DDBJ whole genome shotgun (WGS) entry which is preliminary data.</text>
</comment>
<feature type="domain" description="RNA polymerase sigma factor 70 region 4 type 2" evidence="7">
    <location>
        <begin position="115"/>
        <end position="166"/>
    </location>
</feature>
<dbReference type="Gene3D" id="1.10.1740.10">
    <property type="match status" value="1"/>
</dbReference>
<keyword evidence="4" id="KW-0731">Sigma factor</keyword>
<dbReference type="SUPFAM" id="SSF88946">
    <property type="entry name" value="Sigma2 domain of RNA polymerase sigma factors"/>
    <property type="match status" value="1"/>
</dbReference>
<evidence type="ECO:0000256" key="1">
    <source>
        <dbReference type="ARBA" id="ARBA00010641"/>
    </source>
</evidence>
<feature type="domain" description="SnoaL-like" evidence="8">
    <location>
        <begin position="185"/>
        <end position="288"/>
    </location>
</feature>
<dbReference type="GO" id="GO:0006352">
    <property type="term" value="P:DNA-templated transcription initiation"/>
    <property type="evidence" value="ECO:0007669"/>
    <property type="project" value="InterPro"/>
</dbReference>
<dbReference type="RefSeq" id="WP_189049438.1">
    <property type="nucleotide sequence ID" value="NZ_BMNB01000038.1"/>
</dbReference>
<evidence type="ECO:0000256" key="5">
    <source>
        <dbReference type="ARBA" id="ARBA00023163"/>
    </source>
</evidence>
<dbReference type="GO" id="GO:0003677">
    <property type="term" value="F:DNA binding"/>
    <property type="evidence" value="ECO:0007669"/>
    <property type="project" value="InterPro"/>
</dbReference>
<dbReference type="GO" id="GO:0016987">
    <property type="term" value="F:sigma factor activity"/>
    <property type="evidence" value="ECO:0007669"/>
    <property type="project" value="UniProtKB-KW"/>
</dbReference>
<dbReference type="Gene3D" id="3.10.450.50">
    <property type="match status" value="1"/>
</dbReference>
<dbReference type="Proteomes" id="UP000608890">
    <property type="component" value="Unassembled WGS sequence"/>
</dbReference>
<accession>A0A917X3X5</accession>
<dbReference type="Gene3D" id="1.10.10.10">
    <property type="entry name" value="Winged helix-like DNA-binding domain superfamily/Winged helix DNA-binding domain"/>
    <property type="match status" value="1"/>
</dbReference>
<dbReference type="PANTHER" id="PTHR30173">
    <property type="entry name" value="SIGMA 19 FACTOR"/>
    <property type="match status" value="1"/>
</dbReference>
<dbReference type="EMBL" id="BMNB01000038">
    <property type="protein sequence ID" value="GGM62643.1"/>
    <property type="molecule type" value="Genomic_DNA"/>
</dbReference>
<dbReference type="SUPFAM" id="SSF54427">
    <property type="entry name" value="NTF2-like"/>
    <property type="match status" value="1"/>
</dbReference>
<dbReference type="Pfam" id="PF08281">
    <property type="entry name" value="Sigma70_r4_2"/>
    <property type="match status" value="1"/>
</dbReference>
<evidence type="ECO:0000256" key="3">
    <source>
        <dbReference type="ARBA" id="ARBA00023015"/>
    </source>
</evidence>
<dbReference type="InterPro" id="IPR013324">
    <property type="entry name" value="RNA_pol_sigma_r3/r4-like"/>
</dbReference>
<gene>
    <name evidence="9" type="primary">rpoE</name>
    <name evidence="9" type="ORF">GCM10011608_54770</name>
</gene>
<dbReference type="InterPro" id="IPR037401">
    <property type="entry name" value="SnoaL-like"/>
</dbReference>
<comment type="subunit">
    <text evidence="2">Interacts transiently with the RNA polymerase catalytic core formed by RpoA, RpoB, RpoC and RpoZ (2 alpha, 1 beta, 1 beta' and 1 omega subunit) to form the RNA polymerase holoenzyme that can initiate transcription.</text>
</comment>
<dbReference type="InterPro" id="IPR013325">
    <property type="entry name" value="RNA_pol_sigma_r2"/>
</dbReference>
<dbReference type="InterPro" id="IPR014284">
    <property type="entry name" value="RNA_pol_sigma-70_dom"/>
</dbReference>
<dbReference type="InterPro" id="IPR007627">
    <property type="entry name" value="RNA_pol_sigma70_r2"/>
</dbReference>
<protein>
    <submittedName>
        <fullName evidence="9">RNA polymerase sigma factor SigJ</fullName>
    </submittedName>
</protein>
<organism evidence="9 10">
    <name type="scientific">Micromonospora sonchi</name>
    <dbReference type="NCBI Taxonomy" id="1763543"/>
    <lineage>
        <taxon>Bacteria</taxon>
        <taxon>Bacillati</taxon>
        <taxon>Actinomycetota</taxon>
        <taxon>Actinomycetes</taxon>
        <taxon>Micromonosporales</taxon>
        <taxon>Micromonosporaceae</taxon>
        <taxon>Micromonospora</taxon>
    </lineage>
</organism>
<dbReference type="InterPro" id="IPR036388">
    <property type="entry name" value="WH-like_DNA-bd_sf"/>
</dbReference>
<proteinExistence type="inferred from homology"/>
<evidence type="ECO:0000256" key="2">
    <source>
        <dbReference type="ARBA" id="ARBA00011344"/>
    </source>
</evidence>
<evidence type="ECO:0000259" key="6">
    <source>
        <dbReference type="Pfam" id="PF04542"/>
    </source>
</evidence>
<dbReference type="NCBIfam" id="TIGR02937">
    <property type="entry name" value="sigma70-ECF"/>
    <property type="match status" value="1"/>
</dbReference>
<dbReference type="Pfam" id="PF12680">
    <property type="entry name" value="SnoaL_2"/>
    <property type="match status" value="1"/>
</dbReference>
<name>A0A917X3X5_9ACTN</name>
<keyword evidence="3" id="KW-0805">Transcription regulation</keyword>
<evidence type="ECO:0000313" key="9">
    <source>
        <dbReference type="EMBL" id="GGM62643.1"/>
    </source>
</evidence>